<comment type="caution">
    <text evidence="2">The sequence shown here is derived from an EMBL/GenBank/DDBJ whole genome shotgun (WGS) entry which is preliminary data.</text>
</comment>
<accession>A0A2W5P0C8</accession>
<organism evidence="2 3">
    <name type="scientific">Novosphingobium pentaromativorans</name>
    <dbReference type="NCBI Taxonomy" id="205844"/>
    <lineage>
        <taxon>Bacteria</taxon>
        <taxon>Pseudomonadati</taxon>
        <taxon>Pseudomonadota</taxon>
        <taxon>Alphaproteobacteria</taxon>
        <taxon>Sphingomonadales</taxon>
        <taxon>Sphingomonadaceae</taxon>
        <taxon>Novosphingobium</taxon>
    </lineage>
</organism>
<evidence type="ECO:0000313" key="3">
    <source>
        <dbReference type="Proteomes" id="UP000249082"/>
    </source>
</evidence>
<dbReference type="GO" id="GO:0016491">
    <property type="term" value="F:oxidoreductase activity"/>
    <property type="evidence" value="ECO:0007669"/>
    <property type="project" value="InterPro"/>
</dbReference>
<feature type="domain" description="ER-bound oxygenase mpaB/mpaB'/Rubber oxygenase catalytic" evidence="1">
    <location>
        <begin position="52"/>
        <end position="265"/>
    </location>
</feature>
<reference evidence="2 3" key="1">
    <citation type="submission" date="2017-08" db="EMBL/GenBank/DDBJ databases">
        <title>Infants hospitalized years apart are colonized by the same room-sourced microbial strains.</title>
        <authorList>
            <person name="Brooks B."/>
            <person name="Olm M.R."/>
            <person name="Firek B.A."/>
            <person name="Baker R."/>
            <person name="Thomas B.C."/>
            <person name="Morowitz M.J."/>
            <person name="Banfield J.F."/>
        </authorList>
    </citation>
    <scope>NUCLEOTIDE SEQUENCE [LARGE SCALE GENOMIC DNA]</scope>
    <source>
        <strain evidence="2">S2_005_002_R2_33</strain>
    </source>
</reference>
<dbReference type="Proteomes" id="UP000249082">
    <property type="component" value="Unassembled WGS sequence"/>
</dbReference>
<name>A0A2W5P0C8_9SPHN</name>
<dbReference type="PANTHER" id="PTHR36151:SF3">
    <property type="entry name" value="ER-BOUND OXYGENASE MPAB_MPAB'_RUBBER OXYGENASE CATALYTIC DOMAIN-CONTAINING PROTEIN"/>
    <property type="match status" value="1"/>
</dbReference>
<proteinExistence type="predicted"/>
<evidence type="ECO:0000259" key="1">
    <source>
        <dbReference type="Pfam" id="PF09995"/>
    </source>
</evidence>
<dbReference type="EMBL" id="QFPX01000001">
    <property type="protein sequence ID" value="PZQ57579.1"/>
    <property type="molecule type" value="Genomic_DNA"/>
</dbReference>
<dbReference type="AlphaFoldDB" id="A0A2W5P0C8"/>
<gene>
    <name evidence="2" type="ORF">DI555_01225</name>
</gene>
<evidence type="ECO:0000313" key="2">
    <source>
        <dbReference type="EMBL" id="PZQ57579.1"/>
    </source>
</evidence>
<dbReference type="Pfam" id="PF09995">
    <property type="entry name" value="MPAB_Lcp_cat"/>
    <property type="match status" value="1"/>
</dbReference>
<protein>
    <submittedName>
        <fullName evidence="2">DUF2236 domain-containing protein</fullName>
    </submittedName>
</protein>
<dbReference type="InterPro" id="IPR018713">
    <property type="entry name" value="MPAB/Lcp_cat_dom"/>
</dbReference>
<sequence length="285" mass="31045">MAALNITRPSEAVRKLLVRQVRAVFHDAKRDEAPILPSDHALFEQDSPIRMVHADVVAMMVGGMRALLLQMLHPAALQGVLDHSDFRDDVQGRLRRTARFIAVTTYGDRRDAARAVATVNAIHARVTGHLPSGQPYSATDPRVLAWVHLAETTSFLEAYLTYADPGMPPRAQDRYFEQTAVVGEMLGASPVPRSRAEAHSLMAEFRGDLSGGTAAREVARFLLEGDEGRRPGRVMRTLGTAAVDLLPPFARTMLAIKRPGLTGLPALAGTLAMAGTIRWAFAKPQ</sequence>
<dbReference type="PANTHER" id="PTHR36151">
    <property type="entry name" value="BLR2777 PROTEIN"/>
    <property type="match status" value="1"/>
</dbReference>